<dbReference type="EMBL" id="UINC01063641">
    <property type="protein sequence ID" value="SVB91485.1"/>
    <property type="molecule type" value="Genomic_DNA"/>
</dbReference>
<evidence type="ECO:0000256" key="3">
    <source>
        <dbReference type="ARBA" id="ARBA00022695"/>
    </source>
</evidence>
<evidence type="ECO:0000256" key="7">
    <source>
        <dbReference type="ARBA" id="ARBA00047428"/>
    </source>
</evidence>
<keyword evidence="3" id="KW-0548">Nucleotidyltransferase</keyword>
<dbReference type="PANTHER" id="PTHR43793">
    <property type="entry name" value="FAD SYNTHASE"/>
    <property type="match status" value="1"/>
</dbReference>
<accession>A0A382HWK4</accession>
<dbReference type="NCBIfam" id="TIGR00125">
    <property type="entry name" value="cyt_tran_rel"/>
    <property type="match status" value="1"/>
</dbReference>
<dbReference type="SUPFAM" id="SSF52374">
    <property type="entry name" value="Nucleotidylyl transferase"/>
    <property type="match status" value="1"/>
</dbReference>
<dbReference type="InterPro" id="IPR011914">
    <property type="entry name" value="RfaE_dom_II"/>
</dbReference>
<dbReference type="Gene3D" id="3.40.50.620">
    <property type="entry name" value="HUPs"/>
    <property type="match status" value="1"/>
</dbReference>
<dbReference type="EC" id="2.7.7.70" evidence="1"/>
<reference evidence="9" key="1">
    <citation type="submission" date="2018-05" db="EMBL/GenBank/DDBJ databases">
        <authorList>
            <person name="Lanie J.A."/>
            <person name="Ng W.-L."/>
            <person name="Kazmierczak K.M."/>
            <person name="Andrzejewski T.M."/>
            <person name="Davidsen T.M."/>
            <person name="Wayne K.J."/>
            <person name="Tettelin H."/>
            <person name="Glass J.I."/>
            <person name="Rusch D."/>
            <person name="Podicherti R."/>
            <person name="Tsui H.-C.T."/>
            <person name="Winkler M.E."/>
        </authorList>
    </citation>
    <scope>NUCLEOTIDE SEQUENCE</scope>
</reference>
<dbReference type="GO" id="GO:0016773">
    <property type="term" value="F:phosphotransferase activity, alcohol group as acceptor"/>
    <property type="evidence" value="ECO:0007669"/>
    <property type="project" value="InterPro"/>
</dbReference>
<dbReference type="GO" id="GO:0016779">
    <property type="term" value="F:nucleotidyltransferase activity"/>
    <property type="evidence" value="ECO:0007669"/>
    <property type="project" value="UniProtKB-KW"/>
</dbReference>
<evidence type="ECO:0000256" key="4">
    <source>
        <dbReference type="ARBA" id="ARBA00022741"/>
    </source>
</evidence>
<gene>
    <name evidence="9" type="ORF">METZ01_LOCUS244339</name>
</gene>
<dbReference type="InterPro" id="IPR050385">
    <property type="entry name" value="Archaeal_FAD_synthase"/>
</dbReference>
<dbReference type="InterPro" id="IPR004821">
    <property type="entry name" value="Cyt_trans-like"/>
</dbReference>
<evidence type="ECO:0000259" key="8">
    <source>
        <dbReference type="Pfam" id="PF01467"/>
    </source>
</evidence>
<evidence type="ECO:0000256" key="1">
    <source>
        <dbReference type="ARBA" id="ARBA00012519"/>
    </source>
</evidence>
<keyword evidence="5" id="KW-0067">ATP-binding</keyword>
<comment type="catalytic activity">
    <reaction evidence="7">
        <text>D-glycero-beta-D-manno-heptose 1-phosphate + ATP + H(+) = ADP-D-glycero-beta-D-manno-heptose + diphosphate</text>
        <dbReference type="Rhea" id="RHEA:27465"/>
        <dbReference type="ChEBI" id="CHEBI:15378"/>
        <dbReference type="ChEBI" id="CHEBI:30616"/>
        <dbReference type="ChEBI" id="CHEBI:33019"/>
        <dbReference type="ChEBI" id="CHEBI:59967"/>
        <dbReference type="ChEBI" id="CHEBI:61593"/>
        <dbReference type="EC" id="2.7.7.70"/>
    </reaction>
</comment>
<evidence type="ECO:0000256" key="2">
    <source>
        <dbReference type="ARBA" id="ARBA00022679"/>
    </source>
</evidence>
<evidence type="ECO:0000256" key="6">
    <source>
        <dbReference type="ARBA" id="ARBA00023277"/>
    </source>
</evidence>
<dbReference type="NCBIfam" id="TIGR02199">
    <property type="entry name" value="rfaE_dom_II"/>
    <property type="match status" value="1"/>
</dbReference>
<dbReference type="AlphaFoldDB" id="A0A382HWK4"/>
<dbReference type="GO" id="GO:0005975">
    <property type="term" value="P:carbohydrate metabolic process"/>
    <property type="evidence" value="ECO:0007669"/>
    <property type="project" value="InterPro"/>
</dbReference>
<protein>
    <recommendedName>
        <fullName evidence="1">D-glycero-beta-D-manno-heptose 1-phosphate adenylyltransferase</fullName>
        <ecNumber evidence="1">2.7.7.70</ecNumber>
    </recommendedName>
</protein>
<keyword evidence="2" id="KW-0808">Transferase</keyword>
<feature type="domain" description="Cytidyltransferase-like" evidence="8">
    <location>
        <begin position="37"/>
        <end position="131"/>
    </location>
</feature>
<dbReference type="Pfam" id="PF01467">
    <property type="entry name" value="CTP_transf_like"/>
    <property type="match status" value="1"/>
</dbReference>
<evidence type="ECO:0000256" key="5">
    <source>
        <dbReference type="ARBA" id="ARBA00022840"/>
    </source>
</evidence>
<evidence type="ECO:0000313" key="9">
    <source>
        <dbReference type="EMBL" id="SVB91485.1"/>
    </source>
</evidence>
<keyword evidence="4" id="KW-0547">Nucleotide-binding</keyword>
<dbReference type="PANTHER" id="PTHR43793:SF2">
    <property type="entry name" value="BIFUNCTIONAL PROTEIN HLDE"/>
    <property type="match status" value="1"/>
</dbReference>
<keyword evidence="6" id="KW-0119">Carbohydrate metabolism</keyword>
<name>A0A382HWK4_9ZZZZ</name>
<proteinExistence type="predicted"/>
<sequence length="168" mass="18745">MKQVASKTGFTDYKIRPFETIAEQVRKWREEDRSLVFTNGCFDLLHAGHVRYLQTAADFGDIFILGLNSDTSVRKLKGPTRPIMLQADRAFLLSALEAIDCVVIFDEETPARLIETVIPDVLVKGGDYIAEEIVGYDTVTKNGGRVEIVPFLEGKSTSGMINLIMENT</sequence>
<organism evidence="9">
    <name type="scientific">marine metagenome</name>
    <dbReference type="NCBI Taxonomy" id="408172"/>
    <lineage>
        <taxon>unclassified sequences</taxon>
        <taxon>metagenomes</taxon>
        <taxon>ecological metagenomes</taxon>
    </lineage>
</organism>
<dbReference type="GO" id="GO:0005524">
    <property type="term" value="F:ATP binding"/>
    <property type="evidence" value="ECO:0007669"/>
    <property type="project" value="UniProtKB-KW"/>
</dbReference>
<dbReference type="InterPro" id="IPR014729">
    <property type="entry name" value="Rossmann-like_a/b/a_fold"/>
</dbReference>